<sequence>MRDAATWLIKKGIYQWEYYLSDESVREIKQDINAGTTFLFEDSGGHEVAVFNLSPNQIELDISIWDERSDKAYYLHRLAVNENYHSRQIGKKILAWIMDNIDQHQGILRLDCVAENPKLNQFYLDAGFSFASHAEAMGITFSKYEKSFNGKA</sequence>
<organism evidence="2 3">
    <name type="scientific">Virgibacillus salinus</name>
    <dbReference type="NCBI Taxonomy" id="553311"/>
    <lineage>
        <taxon>Bacteria</taxon>
        <taxon>Bacillati</taxon>
        <taxon>Bacillota</taxon>
        <taxon>Bacilli</taxon>
        <taxon>Bacillales</taxon>
        <taxon>Bacillaceae</taxon>
        <taxon>Virgibacillus</taxon>
    </lineage>
</organism>
<dbReference type="Gene3D" id="3.40.630.30">
    <property type="match status" value="1"/>
</dbReference>
<protein>
    <submittedName>
        <fullName evidence="2">Acetyltransferase (GNAT) domain-containing protein</fullName>
    </submittedName>
</protein>
<proteinExistence type="predicted"/>
<dbReference type="AlphaFoldDB" id="A0A1H1FWC5"/>
<dbReference type="EMBL" id="FNKD01000004">
    <property type="protein sequence ID" value="SDR04978.1"/>
    <property type="molecule type" value="Genomic_DNA"/>
</dbReference>
<dbReference type="SUPFAM" id="SSF55729">
    <property type="entry name" value="Acyl-CoA N-acyltransferases (Nat)"/>
    <property type="match status" value="1"/>
</dbReference>
<accession>A0A1H1FWC5</accession>
<dbReference type="Proteomes" id="UP000199444">
    <property type="component" value="Unassembled WGS sequence"/>
</dbReference>
<evidence type="ECO:0000313" key="2">
    <source>
        <dbReference type="EMBL" id="SDR04978.1"/>
    </source>
</evidence>
<keyword evidence="3" id="KW-1185">Reference proteome</keyword>
<keyword evidence="2" id="KW-0808">Transferase</keyword>
<gene>
    <name evidence="2" type="ORF">SAMN05216231_3441</name>
</gene>
<name>A0A1H1FWC5_9BACI</name>
<dbReference type="InterPro" id="IPR016181">
    <property type="entry name" value="Acyl_CoA_acyltransferase"/>
</dbReference>
<dbReference type="PROSITE" id="PS51186">
    <property type="entry name" value="GNAT"/>
    <property type="match status" value="1"/>
</dbReference>
<dbReference type="RefSeq" id="WP_175559519.1">
    <property type="nucleotide sequence ID" value="NZ_FNKD01000004.1"/>
</dbReference>
<dbReference type="Pfam" id="PF00583">
    <property type="entry name" value="Acetyltransf_1"/>
    <property type="match status" value="1"/>
</dbReference>
<dbReference type="STRING" id="553311.SAMN05216231_3441"/>
<dbReference type="GO" id="GO:0016747">
    <property type="term" value="F:acyltransferase activity, transferring groups other than amino-acyl groups"/>
    <property type="evidence" value="ECO:0007669"/>
    <property type="project" value="InterPro"/>
</dbReference>
<dbReference type="InterPro" id="IPR000182">
    <property type="entry name" value="GNAT_dom"/>
</dbReference>
<reference evidence="2 3" key="1">
    <citation type="submission" date="2016-10" db="EMBL/GenBank/DDBJ databases">
        <authorList>
            <person name="de Groot N.N."/>
        </authorList>
    </citation>
    <scope>NUCLEOTIDE SEQUENCE [LARGE SCALE GENOMIC DNA]</scope>
    <source>
        <strain evidence="2 3">CGMCC 1.10449</strain>
    </source>
</reference>
<evidence type="ECO:0000313" key="3">
    <source>
        <dbReference type="Proteomes" id="UP000199444"/>
    </source>
</evidence>
<evidence type="ECO:0000259" key="1">
    <source>
        <dbReference type="PROSITE" id="PS51186"/>
    </source>
</evidence>
<feature type="domain" description="N-acetyltransferase" evidence="1">
    <location>
        <begin position="1"/>
        <end position="151"/>
    </location>
</feature>